<dbReference type="OrthoDB" id="10305167at2759"/>
<dbReference type="EMBL" id="CAJNIZ010018447">
    <property type="protein sequence ID" value="CAE7410056.1"/>
    <property type="molecule type" value="Genomic_DNA"/>
</dbReference>
<keyword evidence="2" id="KW-1185">Reference proteome</keyword>
<sequence length="59" mass="6527">MNNALEKVRESIEDTKAAMHQSFTIQKGKPGMHVEEVYSGPALQALKKLEDVEQDLEGG</sequence>
<organism evidence="1 2">
    <name type="scientific">Symbiodinium pilosum</name>
    <name type="common">Dinoflagellate</name>
    <dbReference type="NCBI Taxonomy" id="2952"/>
    <lineage>
        <taxon>Eukaryota</taxon>
        <taxon>Sar</taxon>
        <taxon>Alveolata</taxon>
        <taxon>Dinophyceae</taxon>
        <taxon>Suessiales</taxon>
        <taxon>Symbiodiniaceae</taxon>
        <taxon>Symbiodinium</taxon>
    </lineage>
</organism>
<protein>
    <submittedName>
        <fullName evidence="1">Uncharacterized protein</fullName>
    </submittedName>
</protein>
<comment type="caution">
    <text evidence="1">The sequence shown here is derived from an EMBL/GenBank/DDBJ whole genome shotgun (WGS) entry which is preliminary data.</text>
</comment>
<accession>A0A812QYX9</accession>
<dbReference type="AlphaFoldDB" id="A0A812QYX9"/>
<name>A0A812QYX9_SYMPI</name>
<proteinExistence type="predicted"/>
<gene>
    <name evidence="1" type="ORF">SPIL2461_LOCUS10115</name>
</gene>
<reference evidence="1" key="1">
    <citation type="submission" date="2021-02" db="EMBL/GenBank/DDBJ databases">
        <authorList>
            <person name="Dougan E. K."/>
            <person name="Rhodes N."/>
            <person name="Thang M."/>
            <person name="Chan C."/>
        </authorList>
    </citation>
    <scope>NUCLEOTIDE SEQUENCE</scope>
</reference>
<dbReference type="Proteomes" id="UP000649617">
    <property type="component" value="Unassembled WGS sequence"/>
</dbReference>
<evidence type="ECO:0000313" key="2">
    <source>
        <dbReference type="Proteomes" id="UP000649617"/>
    </source>
</evidence>
<evidence type="ECO:0000313" key="1">
    <source>
        <dbReference type="EMBL" id="CAE7410056.1"/>
    </source>
</evidence>